<dbReference type="GO" id="GO:0106026">
    <property type="term" value="F:Gly-tRNA(Ala) deacylase activity"/>
    <property type="evidence" value="ECO:0007669"/>
    <property type="project" value="UniProtKB-UniRule"/>
</dbReference>
<proteinExistence type="inferred from homology"/>
<dbReference type="PANTHER" id="PTHR10472:SF5">
    <property type="entry name" value="D-AMINOACYL-TRNA DEACYLASE 1"/>
    <property type="match status" value="1"/>
</dbReference>
<dbReference type="PANTHER" id="PTHR10472">
    <property type="entry name" value="D-TYROSYL-TRNA TYR DEACYLASE"/>
    <property type="match status" value="1"/>
</dbReference>
<organism evidence="3 4">
    <name type="scientific">Aerophobetes bacterium</name>
    <dbReference type="NCBI Taxonomy" id="2030807"/>
    <lineage>
        <taxon>Bacteria</taxon>
        <taxon>Candidatus Aerophobota</taxon>
    </lineage>
</organism>
<dbReference type="SUPFAM" id="SSF69500">
    <property type="entry name" value="DTD-like"/>
    <property type="match status" value="1"/>
</dbReference>
<keyword evidence="2" id="KW-0378">Hydrolase</keyword>
<comment type="caution">
    <text evidence="3">The sequence shown here is derived from an EMBL/GenBank/DDBJ whole genome shotgun (WGS) entry which is preliminary data.</text>
</comment>
<comment type="catalytic activity">
    <reaction evidence="2">
        <text>glycyl-tRNA(Ala) + H2O = tRNA(Ala) + glycine + H(+)</text>
        <dbReference type="Rhea" id="RHEA:53744"/>
        <dbReference type="Rhea" id="RHEA-COMP:9657"/>
        <dbReference type="Rhea" id="RHEA-COMP:13640"/>
        <dbReference type="ChEBI" id="CHEBI:15377"/>
        <dbReference type="ChEBI" id="CHEBI:15378"/>
        <dbReference type="ChEBI" id="CHEBI:57305"/>
        <dbReference type="ChEBI" id="CHEBI:78442"/>
        <dbReference type="ChEBI" id="CHEBI:78522"/>
    </reaction>
</comment>
<keyword evidence="2" id="KW-0963">Cytoplasm</keyword>
<comment type="function">
    <text evidence="2">An aminoacyl-tRNA editing enzyme that deacylates mischarged D-aminoacyl-tRNAs. Also deacylates mischarged glycyl-tRNA(Ala), protecting cells against glycine mischarging by AlaRS. Acts via tRNA-based rather than protein-based catalysis; rejects L-amino acids rather than detecting D-amino acids in the active site. By recycling D-aminoacyl-tRNA to D-amino acids and free tRNA molecules, this enzyme counteracts the toxicity associated with the formation of D-aminoacyl-tRNA entities in vivo and helps enforce protein L-homochirality.</text>
</comment>
<dbReference type="GO" id="GO:0051500">
    <property type="term" value="F:D-tyrosyl-tRNA(Tyr) deacylase activity"/>
    <property type="evidence" value="ECO:0007669"/>
    <property type="project" value="TreeGrafter"/>
</dbReference>
<evidence type="ECO:0000313" key="4">
    <source>
        <dbReference type="Proteomes" id="UP000279422"/>
    </source>
</evidence>
<dbReference type="GO" id="GO:0019478">
    <property type="term" value="P:D-amino acid catabolic process"/>
    <property type="evidence" value="ECO:0007669"/>
    <property type="project" value="UniProtKB-UniRule"/>
</dbReference>
<evidence type="ECO:0000256" key="2">
    <source>
        <dbReference type="HAMAP-Rule" id="MF_00518"/>
    </source>
</evidence>
<evidence type="ECO:0000313" key="3">
    <source>
        <dbReference type="EMBL" id="RLE10495.1"/>
    </source>
</evidence>
<dbReference type="NCBIfam" id="TIGR00256">
    <property type="entry name" value="D-aminoacyl-tRNA deacylase"/>
    <property type="match status" value="1"/>
</dbReference>
<evidence type="ECO:0000256" key="1">
    <source>
        <dbReference type="ARBA" id="ARBA00009673"/>
    </source>
</evidence>
<comment type="similarity">
    <text evidence="1 2">Belongs to the DTD family.</text>
</comment>
<accession>A0A497E5L2</accession>
<sequence length="149" mass="16623">MRAVVQRVRRASCEVEGKVIGSIDKGIVVFLGIGKEDDLKDAEYLAHKIAHLRIFEDDKGKMNLSLVQVKGEALVVSQFTVYGNCRKGLRPNFVRAASPDIAENLYLKFVELMKKEKVVVKTGKFGAMMRVTVDNEGPVTLILDSDREI</sequence>
<keyword evidence="2" id="KW-0820">tRNA-binding</keyword>
<dbReference type="GO" id="GO:0043908">
    <property type="term" value="F:Ser(Gly)-tRNA(Ala) hydrolase activity"/>
    <property type="evidence" value="ECO:0007669"/>
    <property type="project" value="UniProtKB-UniRule"/>
</dbReference>
<dbReference type="Pfam" id="PF02580">
    <property type="entry name" value="Tyr_Deacylase"/>
    <property type="match status" value="1"/>
</dbReference>
<comment type="subunit">
    <text evidence="2">Homodimer.</text>
</comment>
<name>A0A497E5L2_UNCAE</name>
<dbReference type="AlphaFoldDB" id="A0A497E5L2"/>
<gene>
    <name evidence="2" type="primary">dtd</name>
    <name evidence="3" type="ORF">DRJ00_01130</name>
</gene>
<dbReference type="FunFam" id="3.50.80.10:FF:000001">
    <property type="entry name" value="D-aminoacyl-tRNA deacylase"/>
    <property type="match status" value="1"/>
</dbReference>
<comment type="catalytic activity">
    <reaction evidence="2">
        <text>a D-aminoacyl-tRNA + H2O = a tRNA + a D-alpha-amino acid + H(+)</text>
        <dbReference type="Rhea" id="RHEA:13953"/>
        <dbReference type="Rhea" id="RHEA-COMP:10123"/>
        <dbReference type="Rhea" id="RHEA-COMP:10124"/>
        <dbReference type="ChEBI" id="CHEBI:15377"/>
        <dbReference type="ChEBI" id="CHEBI:15378"/>
        <dbReference type="ChEBI" id="CHEBI:59871"/>
        <dbReference type="ChEBI" id="CHEBI:78442"/>
        <dbReference type="ChEBI" id="CHEBI:79333"/>
        <dbReference type="EC" id="3.1.1.96"/>
    </reaction>
</comment>
<keyword evidence="2" id="KW-0694">RNA-binding</keyword>
<dbReference type="EC" id="3.1.1.-" evidence="2"/>
<protein>
    <recommendedName>
        <fullName evidence="2">D-aminoacyl-tRNA deacylase</fullName>
        <shortName evidence="2">DTD</shortName>
        <ecNumber evidence="2">3.1.1.96</ecNumber>
    </recommendedName>
    <alternativeName>
        <fullName evidence="2">Gly-tRNA(Ala) deacylase</fullName>
        <ecNumber evidence="2">3.1.1.-</ecNumber>
    </alternativeName>
</protein>
<dbReference type="Proteomes" id="UP000279422">
    <property type="component" value="Unassembled WGS sequence"/>
</dbReference>
<feature type="short sequence motif" description="Gly-cisPro motif, important for rejection of L-amino acids" evidence="2">
    <location>
        <begin position="137"/>
        <end position="138"/>
    </location>
</feature>
<dbReference type="CDD" id="cd00563">
    <property type="entry name" value="Dtyr_deacylase"/>
    <property type="match status" value="1"/>
</dbReference>
<dbReference type="GO" id="GO:0000049">
    <property type="term" value="F:tRNA binding"/>
    <property type="evidence" value="ECO:0007669"/>
    <property type="project" value="UniProtKB-UniRule"/>
</dbReference>
<reference evidence="3 4" key="1">
    <citation type="submission" date="2018-06" db="EMBL/GenBank/DDBJ databases">
        <title>Extensive metabolic versatility and redundancy in microbially diverse, dynamic hydrothermal sediments.</title>
        <authorList>
            <person name="Dombrowski N."/>
            <person name="Teske A."/>
            <person name="Baker B.J."/>
        </authorList>
    </citation>
    <scope>NUCLEOTIDE SEQUENCE [LARGE SCALE GENOMIC DNA]</scope>
    <source>
        <strain evidence="3">B47_G16</strain>
    </source>
</reference>
<dbReference type="InterPro" id="IPR023509">
    <property type="entry name" value="DTD-like_sf"/>
</dbReference>
<dbReference type="InterPro" id="IPR003732">
    <property type="entry name" value="Daa-tRNA_deacyls_DTD"/>
</dbReference>
<dbReference type="HAMAP" id="MF_00518">
    <property type="entry name" value="Deacylase_Dtd"/>
    <property type="match status" value="1"/>
</dbReference>
<dbReference type="EC" id="3.1.1.96" evidence="2"/>
<comment type="subcellular location">
    <subcellularLocation>
        <location evidence="2">Cytoplasm</location>
    </subcellularLocation>
</comment>
<dbReference type="EMBL" id="QMPZ01000007">
    <property type="protein sequence ID" value="RLE10495.1"/>
    <property type="molecule type" value="Genomic_DNA"/>
</dbReference>
<comment type="domain">
    <text evidence="2">A Gly-cisPro motif from one monomer fits into the active site of the other monomer to allow specific chiral rejection of L-amino acids.</text>
</comment>
<dbReference type="Gene3D" id="3.50.80.10">
    <property type="entry name" value="D-tyrosyl-tRNA(Tyr) deacylase"/>
    <property type="match status" value="1"/>
</dbReference>
<dbReference type="GO" id="GO:0005737">
    <property type="term" value="C:cytoplasm"/>
    <property type="evidence" value="ECO:0007669"/>
    <property type="project" value="UniProtKB-SubCell"/>
</dbReference>